<comment type="caution">
    <text evidence="2">The sequence shown here is derived from an EMBL/GenBank/DDBJ whole genome shotgun (WGS) entry which is preliminary data.</text>
</comment>
<feature type="transmembrane region" description="Helical" evidence="1">
    <location>
        <begin position="170"/>
        <end position="190"/>
    </location>
</feature>
<name>A0ABN2BRR2_9ACTN</name>
<feature type="transmembrane region" description="Helical" evidence="1">
    <location>
        <begin position="12"/>
        <end position="33"/>
    </location>
</feature>
<feature type="transmembrane region" description="Helical" evidence="1">
    <location>
        <begin position="73"/>
        <end position="93"/>
    </location>
</feature>
<organism evidence="2 3">
    <name type="scientific">Dactylosporangium maewongense</name>
    <dbReference type="NCBI Taxonomy" id="634393"/>
    <lineage>
        <taxon>Bacteria</taxon>
        <taxon>Bacillati</taxon>
        <taxon>Actinomycetota</taxon>
        <taxon>Actinomycetes</taxon>
        <taxon>Micromonosporales</taxon>
        <taxon>Micromonosporaceae</taxon>
        <taxon>Dactylosporangium</taxon>
    </lineage>
</organism>
<reference evidence="2 3" key="1">
    <citation type="journal article" date="2019" name="Int. J. Syst. Evol. Microbiol.">
        <title>The Global Catalogue of Microorganisms (GCM) 10K type strain sequencing project: providing services to taxonomists for standard genome sequencing and annotation.</title>
        <authorList>
            <consortium name="The Broad Institute Genomics Platform"/>
            <consortium name="The Broad Institute Genome Sequencing Center for Infectious Disease"/>
            <person name="Wu L."/>
            <person name="Ma J."/>
        </authorList>
    </citation>
    <scope>NUCLEOTIDE SEQUENCE [LARGE SCALE GENOMIC DNA]</scope>
    <source>
        <strain evidence="2 3">JCM 15933</strain>
    </source>
</reference>
<proteinExistence type="predicted"/>
<gene>
    <name evidence="2" type="ORF">GCM10009827_075020</name>
</gene>
<evidence type="ECO:0000313" key="2">
    <source>
        <dbReference type="EMBL" id="GAA1544179.1"/>
    </source>
</evidence>
<keyword evidence="1" id="KW-0812">Transmembrane</keyword>
<evidence type="ECO:0000256" key="1">
    <source>
        <dbReference type="SAM" id="Phobius"/>
    </source>
</evidence>
<keyword evidence="1" id="KW-0472">Membrane</keyword>
<sequence>MTRVKRWGGHGVAALLWLGAAGALVAAVFVAQGVGFEVMRHRVEVMVGVVAVLVLVAAVPVGPVAARGSLAGVVRAAVACVVALEVLGVAQALRVVPPITRSGGPRTGDATTVLVVWVVLLGLVLAAAVHVTGRRTSVRSEAAGIAVGCGFGAGVVWLGLAAVLPEVAATVVPAILAMMATGGVAVRLIARRQGDPARAGRSVGAGDAGTSAATVIGGVVAAMVTAAVVATAIDGLLPLGHPWIRNSAPPWEVGTRLVDPVGLLVLAGVLAVVVVAAGRSRAVERG</sequence>
<feature type="transmembrane region" description="Helical" evidence="1">
    <location>
        <begin position="211"/>
        <end position="237"/>
    </location>
</feature>
<dbReference type="Proteomes" id="UP001501470">
    <property type="component" value="Unassembled WGS sequence"/>
</dbReference>
<protein>
    <submittedName>
        <fullName evidence="2">Uncharacterized protein</fullName>
    </submittedName>
</protein>
<feature type="transmembrane region" description="Helical" evidence="1">
    <location>
        <begin position="45"/>
        <end position="66"/>
    </location>
</feature>
<dbReference type="RefSeq" id="WP_344507691.1">
    <property type="nucleotide sequence ID" value="NZ_BAAAQD010000017.1"/>
</dbReference>
<dbReference type="EMBL" id="BAAAQD010000017">
    <property type="protein sequence ID" value="GAA1544179.1"/>
    <property type="molecule type" value="Genomic_DNA"/>
</dbReference>
<keyword evidence="1" id="KW-1133">Transmembrane helix</keyword>
<feature type="transmembrane region" description="Helical" evidence="1">
    <location>
        <begin position="113"/>
        <end position="131"/>
    </location>
</feature>
<evidence type="ECO:0000313" key="3">
    <source>
        <dbReference type="Proteomes" id="UP001501470"/>
    </source>
</evidence>
<accession>A0ABN2BRR2</accession>
<keyword evidence="3" id="KW-1185">Reference proteome</keyword>
<feature type="transmembrane region" description="Helical" evidence="1">
    <location>
        <begin position="257"/>
        <end position="278"/>
    </location>
</feature>
<feature type="transmembrane region" description="Helical" evidence="1">
    <location>
        <begin position="143"/>
        <end position="164"/>
    </location>
</feature>